<dbReference type="Proteomes" id="UP001596364">
    <property type="component" value="Unassembled WGS sequence"/>
</dbReference>
<keyword evidence="3" id="KW-1185">Reference proteome</keyword>
<dbReference type="GO" id="GO:0004519">
    <property type="term" value="F:endonuclease activity"/>
    <property type="evidence" value="ECO:0007669"/>
    <property type="project" value="UniProtKB-KW"/>
</dbReference>
<protein>
    <submittedName>
        <fullName evidence="2">Endonuclease/exonuclease/phosphatase family protein</fullName>
    </submittedName>
</protein>
<dbReference type="EMBL" id="JBHSUS010000001">
    <property type="protein sequence ID" value="MFC6440968.1"/>
    <property type="molecule type" value="Genomic_DNA"/>
</dbReference>
<keyword evidence="2" id="KW-0540">Nuclease</keyword>
<accession>A0ABW1XLK9</accession>
<dbReference type="SUPFAM" id="SSF56219">
    <property type="entry name" value="DNase I-like"/>
    <property type="match status" value="1"/>
</dbReference>
<proteinExistence type="predicted"/>
<evidence type="ECO:0000259" key="1">
    <source>
        <dbReference type="Pfam" id="PF03372"/>
    </source>
</evidence>
<reference evidence="3" key="1">
    <citation type="journal article" date="2019" name="Int. J. Syst. Evol. Microbiol.">
        <title>The Global Catalogue of Microorganisms (GCM) 10K type strain sequencing project: providing services to taxonomists for standard genome sequencing and annotation.</title>
        <authorList>
            <consortium name="The Broad Institute Genomics Platform"/>
            <consortium name="The Broad Institute Genome Sequencing Center for Infectious Disease"/>
            <person name="Wu L."/>
            <person name="Ma J."/>
        </authorList>
    </citation>
    <scope>NUCLEOTIDE SEQUENCE [LARGE SCALE GENOMIC DNA]</scope>
    <source>
        <strain evidence="3">CGMCC 1.16031</strain>
    </source>
</reference>
<organism evidence="2 3">
    <name type="scientific">Pseudobowmanella zhangzhouensis</name>
    <dbReference type="NCBI Taxonomy" id="1537679"/>
    <lineage>
        <taxon>Bacteria</taxon>
        <taxon>Pseudomonadati</taxon>
        <taxon>Pseudomonadota</taxon>
        <taxon>Gammaproteobacteria</taxon>
        <taxon>Alteromonadales</taxon>
        <taxon>Alteromonadaceae</taxon>
    </lineage>
</organism>
<keyword evidence="2" id="KW-0255">Endonuclease</keyword>
<sequence length="376" mass="42020">MLSNRTHSMVRVACFNASLEAGRLAGKKSQLNGDELSMALATPEHPLLKNTAAIIQAVRPDILLINEFDFAADYHRRIADFQRHYLSVPQCNKPPIEYPFSFTAPVNTGLATGFNVAADKNSRLANTYGHGAFAGHYGMLLLSRFPVIDGQVRTFQKFLWRDMPGNLLQSVRLPDGSAFYSDDAQQRLRLSSKSHWDIPLDINGETLHVLASHPTPPVFDGTERRNRARNHDEIRFWLDYLDPGSPHYHYDDCGQAGGFDGKRFVLLGDLNSSPDEGDSDKHAITRLLAHSAINSELLPVSDGGLQHSPNNPYAKSHTAIWRMRADYVLPSKCGIRPYQAGLFWPSAGQVDCELFADEQAVSDHRLVWIDLELTRS</sequence>
<dbReference type="Gene3D" id="3.60.10.10">
    <property type="entry name" value="Endonuclease/exonuclease/phosphatase"/>
    <property type="match status" value="1"/>
</dbReference>
<evidence type="ECO:0000313" key="3">
    <source>
        <dbReference type="Proteomes" id="UP001596364"/>
    </source>
</evidence>
<name>A0ABW1XLK9_9ALTE</name>
<feature type="domain" description="Endonuclease/exonuclease/phosphatase" evidence="1">
    <location>
        <begin position="46"/>
        <end position="364"/>
    </location>
</feature>
<comment type="caution">
    <text evidence="2">The sequence shown here is derived from an EMBL/GenBank/DDBJ whole genome shotgun (WGS) entry which is preliminary data.</text>
</comment>
<gene>
    <name evidence="2" type="ORF">ACFP85_12505</name>
</gene>
<evidence type="ECO:0000313" key="2">
    <source>
        <dbReference type="EMBL" id="MFC6440968.1"/>
    </source>
</evidence>
<dbReference type="Pfam" id="PF03372">
    <property type="entry name" value="Exo_endo_phos"/>
    <property type="match status" value="1"/>
</dbReference>
<dbReference type="RefSeq" id="WP_254426591.1">
    <property type="nucleotide sequence ID" value="NZ_JBHSUS010000001.1"/>
</dbReference>
<dbReference type="InterPro" id="IPR036691">
    <property type="entry name" value="Endo/exonu/phosph_ase_sf"/>
</dbReference>
<dbReference type="InterPro" id="IPR005135">
    <property type="entry name" value="Endo/exonuclease/phosphatase"/>
</dbReference>
<keyword evidence="2" id="KW-0378">Hydrolase</keyword>